<keyword evidence="4 8" id="KW-0863">Zinc-finger</keyword>
<dbReference type="PANTHER" id="PTHR24381:SF390">
    <property type="entry name" value="ZINC FINGER PROTEIN 37 HOMOLOG"/>
    <property type="match status" value="1"/>
</dbReference>
<feature type="region of interest" description="Disordered" evidence="9">
    <location>
        <begin position="168"/>
        <end position="191"/>
    </location>
</feature>
<evidence type="ECO:0000256" key="9">
    <source>
        <dbReference type="SAM" id="MobiDB-lite"/>
    </source>
</evidence>
<reference evidence="11 12" key="1">
    <citation type="submission" date="2021-06" db="EMBL/GenBank/DDBJ databases">
        <title>Caerostris extrusa draft genome.</title>
        <authorList>
            <person name="Kono N."/>
            <person name="Arakawa K."/>
        </authorList>
    </citation>
    <scope>NUCLEOTIDE SEQUENCE [LARGE SCALE GENOMIC DNA]</scope>
</reference>
<protein>
    <submittedName>
        <fullName evidence="11">Zinc finger protein 1</fullName>
    </submittedName>
</protein>
<name>A0AAV4U9B4_CAEEX</name>
<dbReference type="Proteomes" id="UP001054945">
    <property type="component" value="Unassembled WGS sequence"/>
</dbReference>
<keyword evidence="3" id="KW-0677">Repeat</keyword>
<dbReference type="InterPro" id="IPR036236">
    <property type="entry name" value="Znf_C2H2_sf"/>
</dbReference>
<comment type="subcellular location">
    <subcellularLocation>
        <location evidence="1">Nucleus</location>
    </subcellularLocation>
</comment>
<dbReference type="PROSITE" id="PS50157">
    <property type="entry name" value="ZINC_FINGER_C2H2_2"/>
    <property type="match status" value="4"/>
</dbReference>
<feature type="region of interest" description="Disordered" evidence="9">
    <location>
        <begin position="224"/>
        <end position="247"/>
    </location>
</feature>
<evidence type="ECO:0000313" key="12">
    <source>
        <dbReference type="Proteomes" id="UP001054945"/>
    </source>
</evidence>
<dbReference type="FunFam" id="3.30.160.60:FF:000082">
    <property type="entry name" value="Putative zinc finger E-box-binding homeobox 2"/>
    <property type="match status" value="1"/>
</dbReference>
<dbReference type="Gene3D" id="3.30.160.60">
    <property type="entry name" value="Classic Zinc Finger"/>
    <property type="match status" value="3"/>
</dbReference>
<evidence type="ECO:0000256" key="1">
    <source>
        <dbReference type="ARBA" id="ARBA00004123"/>
    </source>
</evidence>
<gene>
    <name evidence="11" type="primary">zfh1</name>
    <name evidence="11" type="ORF">CEXT_27841</name>
</gene>
<evidence type="ECO:0000256" key="6">
    <source>
        <dbReference type="ARBA" id="ARBA00023125"/>
    </source>
</evidence>
<evidence type="ECO:0000256" key="7">
    <source>
        <dbReference type="ARBA" id="ARBA00023242"/>
    </source>
</evidence>
<feature type="domain" description="C2H2-type" evidence="10">
    <location>
        <begin position="354"/>
        <end position="384"/>
    </location>
</feature>
<evidence type="ECO:0000256" key="3">
    <source>
        <dbReference type="ARBA" id="ARBA00022737"/>
    </source>
</evidence>
<dbReference type="GO" id="GO:0005634">
    <property type="term" value="C:nucleus"/>
    <property type="evidence" value="ECO:0007669"/>
    <property type="project" value="UniProtKB-SubCell"/>
</dbReference>
<evidence type="ECO:0000256" key="2">
    <source>
        <dbReference type="ARBA" id="ARBA00022723"/>
    </source>
</evidence>
<evidence type="ECO:0000259" key="10">
    <source>
        <dbReference type="PROSITE" id="PS50157"/>
    </source>
</evidence>
<accession>A0AAV4U9B4</accession>
<dbReference type="FunFam" id="3.30.160.60:FF:000013">
    <property type="entry name" value="Putative zinc finger E-box-binding homeobox 2"/>
    <property type="match status" value="1"/>
</dbReference>
<keyword evidence="5" id="KW-0862">Zinc</keyword>
<evidence type="ECO:0000313" key="11">
    <source>
        <dbReference type="EMBL" id="GIY54364.1"/>
    </source>
</evidence>
<keyword evidence="6" id="KW-0238">DNA-binding</keyword>
<feature type="domain" description="C2H2-type" evidence="10">
    <location>
        <begin position="105"/>
        <end position="132"/>
    </location>
</feature>
<dbReference type="InterPro" id="IPR013087">
    <property type="entry name" value="Znf_C2H2_type"/>
</dbReference>
<dbReference type="PROSITE" id="PS00028">
    <property type="entry name" value="ZINC_FINGER_C2H2_1"/>
    <property type="match status" value="2"/>
</dbReference>
<feature type="domain" description="C2H2-type" evidence="10">
    <location>
        <begin position="62"/>
        <end position="89"/>
    </location>
</feature>
<keyword evidence="2" id="KW-0479">Metal-binding</keyword>
<organism evidence="11 12">
    <name type="scientific">Caerostris extrusa</name>
    <name type="common">Bark spider</name>
    <name type="synonym">Caerostris bankana</name>
    <dbReference type="NCBI Taxonomy" id="172846"/>
    <lineage>
        <taxon>Eukaryota</taxon>
        <taxon>Metazoa</taxon>
        <taxon>Ecdysozoa</taxon>
        <taxon>Arthropoda</taxon>
        <taxon>Chelicerata</taxon>
        <taxon>Arachnida</taxon>
        <taxon>Araneae</taxon>
        <taxon>Araneomorphae</taxon>
        <taxon>Entelegynae</taxon>
        <taxon>Araneoidea</taxon>
        <taxon>Araneidae</taxon>
        <taxon>Caerostris</taxon>
    </lineage>
</organism>
<proteinExistence type="predicted"/>
<keyword evidence="7" id="KW-0539">Nucleus</keyword>
<dbReference type="AlphaFoldDB" id="A0AAV4U9B4"/>
<keyword evidence="12" id="KW-1185">Reference proteome</keyword>
<dbReference type="GO" id="GO:0008270">
    <property type="term" value="F:zinc ion binding"/>
    <property type="evidence" value="ECO:0007669"/>
    <property type="project" value="UniProtKB-KW"/>
</dbReference>
<comment type="caution">
    <text evidence="11">The sequence shown here is derived from an EMBL/GenBank/DDBJ whole genome shotgun (WGS) entry which is preliminary data.</text>
</comment>
<dbReference type="GO" id="GO:0000977">
    <property type="term" value="F:RNA polymerase II transcription regulatory region sequence-specific DNA binding"/>
    <property type="evidence" value="ECO:0007669"/>
    <property type="project" value="TreeGrafter"/>
</dbReference>
<feature type="domain" description="C2H2-type" evidence="10">
    <location>
        <begin position="133"/>
        <end position="152"/>
    </location>
</feature>
<feature type="region of interest" description="Disordered" evidence="9">
    <location>
        <begin position="268"/>
        <end position="300"/>
    </location>
</feature>
<dbReference type="PANTHER" id="PTHR24381">
    <property type="entry name" value="ZINC FINGER PROTEIN"/>
    <property type="match status" value="1"/>
</dbReference>
<dbReference type="Pfam" id="PF00096">
    <property type="entry name" value="zf-C2H2"/>
    <property type="match status" value="3"/>
</dbReference>
<feature type="compositionally biased region" description="Pro residues" evidence="9">
    <location>
        <begin position="227"/>
        <end position="239"/>
    </location>
</feature>
<evidence type="ECO:0000256" key="4">
    <source>
        <dbReference type="ARBA" id="ARBA00022771"/>
    </source>
</evidence>
<dbReference type="GO" id="GO:0000981">
    <property type="term" value="F:DNA-binding transcription factor activity, RNA polymerase II-specific"/>
    <property type="evidence" value="ECO:0007669"/>
    <property type="project" value="TreeGrafter"/>
</dbReference>
<evidence type="ECO:0000256" key="8">
    <source>
        <dbReference type="PROSITE-ProRule" id="PRU00042"/>
    </source>
</evidence>
<dbReference type="SUPFAM" id="SSF57667">
    <property type="entry name" value="beta-beta-alpha zinc fingers"/>
    <property type="match status" value="2"/>
</dbReference>
<sequence>MVLSGEFGNEKICYEEPQIVREYLLKCTHCEQVFSGQEAIRELKEHLSHAHKEAGPPDSSNYTCHKCNASFATKDNLAKHKLFHVTNGQGTAGGNGEENAAIRKFKCTECGKAFKFKHHLKEHIRIHSGEKPFVCQNCGKRFSHSGSYSSHMTSKKCLVVNLKVRKVDSRSPRGRGSSQNNSFRPIIPKFKASPSTPDMTLLPAGYLPSSERFPAFSSPPAVALPAHPLPPPRALPPHAPRTLSRSHASPAAAQCIVDWYESESDHLALTQPPPHLLPSSSNLGEKSDTSPVGSPKPPGEMNAVKKILEIVDATVTKQQKSPTRPRNGLLSELLSAAPHSIMKSPPPFGASIDARCRFCSRHFDSKVDLHQHERYICPHNTELELSPVHPVPRS</sequence>
<evidence type="ECO:0000256" key="5">
    <source>
        <dbReference type="ARBA" id="ARBA00022833"/>
    </source>
</evidence>
<dbReference type="EMBL" id="BPLR01012508">
    <property type="protein sequence ID" value="GIY54364.1"/>
    <property type="molecule type" value="Genomic_DNA"/>
</dbReference>
<dbReference type="SMART" id="SM00355">
    <property type="entry name" value="ZnF_C2H2"/>
    <property type="match status" value="5"/>
</dbReference>